<feature type="region of interest" description="Disordered" evidence="2">
    <location>
        <begin position="283"/>
        <end position="306"/>
    </location>
</feature>
<name>A0A2P8DTR9_9ACTN</name>
<evidence type="ECO:0000313" key="3">
    <source>
        <dbReference type="EMBL" id="PSL00618.1"/>
    </source>
</evidence>
<organism evidence="3 4">
    <name type="scientific">Murinocardiopsis flavida</name>
    <dbReference type="NCBI Taxonomy" id="645275"/>
    <lineage>
        <taxon>Bacteria</taxon>
        <taxon>Bacillati</taxon>
        <taxon>Actinomycetota</taxon>
        <taxon>Actinomycetes</taxon>
        <taxon>Streptosporangiales</taxon>
        <taxon>Nocardiopsidaceae</taxon>
        <taxon>Murinocardiopsis</taxon>
    </lineage>
</organism>
<dbReference type="EMBL" id="PYGA01000001">
    <property type="protein sequence ID" value="PSL00618.1"/>
    <property type="molecule type" value="Genomic_DNA"/>
</dbReference>
<proteinExistence type="predicted"/>
<accession>A0A2P8DTR9</accession>
<dbReference type="InterPro" id="IPR026634">
    <property type="entry name" value="TPST-like"/>
</dbReference>
<comment type="caution">
    <text evidence="3">The sequence shown here is derived from an EMBL/GenBank/DDBJ whole genome shotgun (WGS) entry which is preliminary data.</text>
</comment>
<protein>
    <submittedName>
        <fullName evidence="3">Sulfotransferase family protein</fullName>
    </submittedName>
</protein>
<dbReference type="Proteomes" id="UP000240542">
    <property type="component" value="Unassembled WGS sequence"/>
</dbReference>
<keyword evidence="1 3" id="KW-0808">Transferase</keyword>
<dbReference type="PANTHER" id="PTHR12788">
    <property type="entry name" value="PROTEIN-TYROSINE SULFOTRANSFERASE 2"/>
    <property type="match status" value="1"/>
</dbReference>
<keyword evidence="4" id="KW-1185">Reference proteome</keyword>
<gene>
    <name evidence="3" type="ORF">CLV63_10192</name>
</gene>
<evidence type="ECO:0000313" key="4">
    <source>
        <dbReference type="Proteomes" id="UP000240542"/>
    </source>
</evidence>
<evidence type="ECO:0000256" key="1">
    <source>
        <dbReference type="ARBA" id="ARBA00022679"/>
    </source>
</evidence>
<dbReference type="GO" id="GO:0008476">
    <property type="term" value="F:protein-tyrosine sulfotransferase activity"/>
    <property type="evidence" value="ECO:0007669"/>
    <property type="project" value="InterPro"/>
</dbReference>
<reference evidence="3 4" key="1">
    <citation type="submission" date="2018-03" db="EMBL/GenBank/DDBJ databases">
        <title>Genomic Encyclopedia of Archaeal and Bacterial Type Strains, Phase II (KMG-II): from individual species to whole genera.</title>
        <authorList>
            <person name="Goeker M."/>
        </authorList>
    </citation>
    <scope>NUCLEOTIDE SEQUENCE [LARGE SCALE GENOMIC DNA]</scope>
    <source>
        <strain evidence="3 4">DSM 45312</strain>
    </source>
</reference>
<dbReference type="InterPro" id="IPR027417">
    <property type="entry name" value="P-loop_NTPase"/>
</dbReference>
<dbReference type="AlphaFoldDB" id="A0A2P8DTR9"/>
<evidence type="ECO:0000256" key="2">
    <source>
        <dbReference type="SAM" id="MobiDB-lite"/>
    </source>
</evidence>
<dbReference type="PANTHER" id="PTHR12788:SF10">
    <property type="entry name" value="PROTEIN-TYROSINE SULFOTRANSFERASE"/>
    <property type="match status" value="1"/>
</dbReference>
<dbReference type="Gene3D" id="3.40.50.300">
    <property type="entry name" value="P-loop containing nucleotide triphosphate hydrolases"/>
    <property type="match status" value="1"/>
</dbReference>
<dbReference type="SUPFAM" id="SSF52540">
    <property type="entry name" value="P-loop containing nucleoside triphosphate hydrolases"/>
    <property type="match status" value="1"/>
</dbReference>
<dbReference type="Pfam" id="PF13469">
    <property type="entry name" value="Sulfotransfer_3"/>
    <property type="match status" value="1"/>
</dbReference>
<sequence>MVHAHPRFAIPPETRFVLDAYQRRREFGDLRVAANRHRLAAWIVRTERHRFADLGLDPDRTAAAIAAAPPTLGSAIGTVFRCYAERFGKPRWGDKRPGYYQHVDVITRLFPGAQFVHVVRDGRDCVGSLKHQPWYRPDSYAAIATWAEAVDYGDAAADRLGPGSYHRLRFESLIEHPERELAALCAFLGEEYDPAMCEPAAVARVVLPARKTWHDRTLGPVDPAAQGTWRARLDPWEIELCETVLAGRLRANGYEVSGGRRASPSRLARYAATASARRLAHRKRRMTDTVRRLGEPSPAEVPAPPH</sequence>